<proteinExistence type="predicted"/>
<dbReference type="Proteomes" id="UP001056120">
    <property type="component" value="Linkage Group LG05"/>
</dbReference>
<sequence length="177" mass="20321">MGAIVGEQEVEANVEVKVNVEVERNIRRSLNERRLKKRHERQAPQGLRLRDESETKKGDQLFEKPDNGDNREDDREREITELRTTILTQQKNEHGYSGSSGLKETETLDMENEEEEGDKDVEEDVECANDEEPKKRDNKDKDKDQGVMEKVAQEGSKSKPVYETTADGKTVEDIEGM</sequence>
<reference evidence="2" key="1">
    <citation type="journal article" date="2022" name="Mol. Ecol. Resour.">
        <title>The genomes of chicory, endive, great burdock and yacon provide insights into Asteraceae palaeo-polyploidization history and plant inulin production.</title>
        <authorList>
            <person name="Fan W."/>
            <person name="Wang S."/>
            <person name="Wang H."/>
            <person name="Wang A."/>
            <person name="Jiang F."/>
            <person name="Liu H."/>
            <person name="Zhao H."/>
            <person name="Xu D."/>
            <person name="Zhang Y."/>
        </authorList>
    </citation>
    <scope>NUCLEOTIDE SEQUENCE [LARGE SCALE GENOMIC DNA]</scope>
    <source>
        <strain evidence="2">cv. Yunnan</strain>
    </source>
</reference>
<protein>
    <submittedName>
        <fullName evidence="1">Uncharacterized protein</fullName>
    </submittedName>
</protein>
<dbReference type="EMBL" id="CM042022">
    <property type="protein sequence ID" value="KAI3815162.1"/>
    <property type="molecule type" value="Genomic_DNA"/>
</dbReference>
<organism evidence="1 2">
    <name type="scientific">Smallanthus sonchifolius</name>
    <dbReference type="NCBI Taxonomy" id="185202"/>
    <lineage>
        <taxon>Eukaryota</taxon>
        <taxon>Viridiplantae</taxon>
        <taxon>Streptophyta</taxon>
        <taxon>Embryophyta</taxon>
        <taxon>Tracheophyta</taxon>
        <taxon>Spermatophyta</taxon>
        <taxon>Magnoliopsida</taxon>
        <taxon>eudicotyledons</taxon>
        <taxon>Gunneridae</taxon>
        <taxon>Pentapetalae</taxon>
        <taxon>asterids</taxon>
        <taxon>campanulids</taxon>
        <taxon>Asterales</taxon>
        <taxon>Asteraceae</taxon>
        <taxon>Asteroideae</taxon>
        <taxon>Heliantheae alliance</taxon>
        <taxon>Millerieae</taxon>
        <taxon>Smallanthus</taxon>
    </lineage>
</organism>
<keyword evidence="2" id="KW-1185">Reference proteome</keyword>
<reference evidence="1 2" key="2">
    <citation type="journal article" date="2022" name="Mol. Ecol. Resour.">
        <title>The genomes of chicory, endive, great burdock and yacon provide insights into Asteraceae paleo-polyploidization history and plant inulin production.</title>
        <authorList>
            <person name="Fan W."/>
            <person name="Wang S."/>
            <person name="Wang H."/>
            <person name="Wang A."/>
            <person name="Jiang F."/>
            <person name="Liu H."/>
            <person name="Zhao H."/>
            <person name="Xu D."/>
            <person name="Zhang Y."/>
        </authorList>
    </citation>
    <scope>NUCLEOTIDE SEQUENCE [LARGE SCALE GENOMIC DNA]</scope>
    <source>
        <strain evidence="2">cv. Yunnan</strain>
        <tissue evidence="1">Leaves</tissue>
    </source>
</reference>
<evidence type="ECO:0000313" key="1">
    <source>
        <dbReference type="EMBL" id="KAI3815162.1"/>
    </source>
</evidence>
<comment type="caution">
    <text evidence="1">The sequence shown here is derived from an EMBL/GenBank/DDBJ whole genome shotgun (WGS) entry which is preliminary data.</text>
</comment>
<gene>
    <name evidence="1" type="ORF">L1987_14819</name>
</gene>
<name>A0ACB9J4W9_9ASTR</name>
<evidence type="ECO:0000313" key="2">
    <source>
        <dbReference type="Proteomes" id="UP001056120"/>
    </source>
</evidence>
<accession>A0ACB9J4W9</accession>